<dbReference type="InterPro" id="IPR037522">
    <property type="entry name" value="HD_GYP_dom"/>
</dbReference>
<reference evidence="2" key="1">
    <citation type="journal article" date="2013" name="Extremophiles">
        <title>Proteinivorax tanatarense gen. nov., sp. nov., an anaerobic, haloalkaliphilic, proteolytic bacterium isolated from a decaying algal bloom, and proposal of Proteinivoraceae fam. nov.</title>
        <authorList>
            <person name="Kevbrin V."/>
            <person name="Boltyanskaya Y."/>
            <person name="Zhilina T."/>
            <person name="Kolganova T."/>
            <person name="Lavrentjeva E."/>
            <person name="Kuznetsov B."/>
        </authorList>
    </citation>
    <scope>NUCLEOTIDE SEQUENCE</scope>
    <source>
        <strain evidence="2">Z-910T</strain>
    </source>
</reference>
<proteinExistence type="predicted"/>
<organism evidence="2">
    <name type="scientific">Proteinivorax tanatarense</name>
    <dbReference type="NCBI Taxonomy" id="1260629"/>
    <lineage>
        <taxon>Bacteria</taxon>
        <taxon>Bacillati</taxon>
        <taxon>Bacillota</taxon>
        <taxon>Clostridia</taxon>
        <taxon>Eubacteriales</taxon>
        <taxon>Proteinivoracaceae</taxon>
        <taxon>Proteinivorax</taxon>
    </lineage>
</organism>
<dbReference type="PANTHER" id="PTHR43155:SF1">
    <property type="entry name" value="3'3'-CGAMP-SPECIFIC PHOSPHODIESTERASE 1"/>
    <property type="match status" value="1"/>
</dbReference>
<dbReference type="Gene3D" id="1.10.3210.10">
    <property type="entry name" value="Hypothetical protein af1432"/>
    <property type="match status" value="1"/>
</dbReference>
<dbReference type="GO" id="GO:0004112">
    <property type="term" value="F:cyclic-nucleotide phosphodiesterase activity"/>
    <property type="evidence" value="ECO:0007669"/>
    <property type="project" value="TreeGrafter"/>
</dbReference>
<dbReference type="EMBL" id="CP158367">
    <property type="protein sequence ID" value="XBX76404.1"/>
    <property type="molecule type" value="Genomic_DNA"/>
</dbReference>
<evidence type="ECO:0000313" key="2">
    <source>
        <dbReference type="EMBL" id="XBX76404.1"/>
    </source>
</evidence>
<dbReference type="InterPro" id="IPR003607">
    <property type="entry name" value="HD/PDEase_dom"/>
</dbReference>
<dbReference type="PANTHER" id="PTHR43155">
    <property type="entry name" value="CYCLIC DI-GMP PHOSPHODIESTERASE PA4108-RELATED"/>
    <property type="match status" value="1"/>
</dbReference>
<protein>
    <submittedName>
        <fullName evidence="2">HD domain-containing phosphohydrolase</fullName>
    </submittedName>
</protein>
<gene>
    <name evidence="2" type="ORF">PRVXT_001881</name>
</gene>
<dbReference type="PROSITE" id="PS51832">
    <property type="entry name" value="HD_GYP"/>
    <property type="match status" value="1"/>
</dbReference>
<dbReference type="SUPFAM" id="SSF109604">
    <property type="entry name" value="HD-domain/PDEase-like"/>
    <property type="match status" value="1"/>
</dbReference>
<dbReference type="AlphaFoldDB" id="A0AAU7VRG8"/>
<dbReference type="GO" id="GO:0009214">
    <property type="term" value="P:cyclic nucleotide catabolic process"/>
    <property type="evidence" value="ECO:0007669"/>
    <property type="project" value="TreeGrafter"/>
</dbReference>
<dbReference type="Pfam" id="PF13487">
    <property type="entry name" value="HD_5"/>
    <property type="match status" value="1"/>
</dbReference>
<accession>A0AAU7VRG8</accession>
<feature type="domain" description="HD-GYP" evidence="1">
    <location>
        <begin position="1"/>
        <end position="117"/>
    </location>
</feature>
<evidence type="ECO:0000259" key="1">
    <source>
        <dbReference type="PROSITE" id="PS51832"/>
    </source>
</evidence>
<name>A0AAU7VRG8_9FIRM</name>
<reference evidence="2" key="2">
    <citation type="submission" date="2024-06" db="EMBL/GenBank/DDBJ databases">
        <authorList>
            <person name="Petrova K.O."/>
            <person name="Toshchakov S.V."/>
            <person name="Boltjanskaja Y.V."/>
            <person name="Kevbrin V."/>
        </authorList>
    </citation>
    <scope>NUCLEOTIDE SEQUENCE</scope>
    <source>
        <strain evidence="2">Z-910T</strain>
    </source>
</reference>
<dbReference type="RefSeq" id="WP_350345143.1">
    <property type="nucleotide sequence ID" value="NZ_CP158367.1"/>
</dbReference>
<sequence>MLEKNGKLTPKEFQQIKSHVYYTKNILRSIKGLEEIAEIAGNHHEKLDGSGYPEKLRAADLSTLDCVMTVGDIFQALTEQRPYREGLDPENALKIIEKDVQANKLCYDAFSQLKAAF</sequence>
<dbReference type="CDD" id="cd00077">
    <property type="entry name" value="HDc"/>
    <property type="match status" value="1"/>
</dbReference>